<evidence type="ECO:0000313" key="3">
    <source>
        <dbReference type="Proteomes" id="UP000441399"/>
    </source>
</evidence>
<name>A0A5S9PCT8_9GAMM</name>
<keyword evidence="3" id="KW-1185">Reference proteome</keyword>
<feature type="signal peptide" evidence="1">
    <location>
        <begin position="1"/>
        <end position="22"/>
    </location>
</feature>
<protein>
    <submittedName>
        <fullName evidence="2">Uncharacterized protein</fullName>
    </submittedName>
</protein>
<gene>
    <name evidence="2" type="ORF">OPDIPICF_04380</name>
</gene>
<feature type="chain" id="PRO_5024977721" evidence="1">
    <location>
        <begin position="23"/>
        <end position="195"/>
    </location>
</feature>
<dbReference type="AlphaFoldDB" id="A0A5S9PCT8"/>
<dbReference type="Proteomes" id="UP000441399">
    <property type="component" value="Unassembled WGS sequence"/>
</dbReference>
<accession>A0A5S9PCT8</accession>
<proteinExistence type="predicted"/>
<dbReference type="EMBL" id="CACSIO010000007">
    <property type="protein sequence ID" value="CAA0101451.1"/>
    <property type="molecule type" value="Genomic_DNA"/>
</dbReference>
<evidence type="ECO:0000256" key="1">
    <source>
        <dbReference type="SAM" id="SignalP"/>
    </source>
</evidence>
<sequence length="195" mass="21859">MRKWRCIVLILTSSFFAVFVQAEQAWIECSEDVLPPLTKLEKTSLLNPDKQYFKFTTANLSGTAAVFNGDLMKGLPMLTGVPLLISSVDSLEILANNFEVRILQSELFLDTERLAVIEGNHRLSKGYLYHGVFEDNAVPKNYMYGIWLEVIHGKIKLVRVQISGWQTSNLSSVLPGAQQVMARLADVCALHVSEK</sequence>
<reference evidence="2 3" key="1">
    <citation type="submission" date="2019-11" db="EMBL/GenBank/DDBJ databases">
        <authorList>
            <person name="Holert J."/>
        </authorList>
    </citation>
    <scope>NUCLEOTIDE SEQUENCE [LARGE SCALE GENOMIC DNA]</scope>
    <source>
        <strain evidence="2">SB11_3</strain>
    </source>
</reference>
<organism evidence="2 3">
    <name type="scientific">BD1-7 clade bacterium</name>
    <dbReference type="NCBI Taxonomy" id="2029982"/>
    <lineage>
        <taxon>Bacteria</taxon>
        <taxon>Pseudomonadati</taxon>
        <taxon>Pseudomonadota</taxon>
        <taxon>Gammaproteobacteria</taxon>
        <taxon>Cellvibrionales</taxon>
        <taxon>Spongiibacteraceae</taxon>
        <taxon>BD1-7 clade</taxon>
    </lineage>
</organism>
<keyword evidence="1" id="KW-0732">Signal</keyword>
<evidence type="ECO:0000313" key="2">
    <source>
        <dbReference type="EMBL" id="CAA0101451.1"/>
    </source>
</evidence>